<accession>A0A7Z2GL85</accession>
<keyword evidence="2" id="KW-1185">Reference proteome</keyword>
<dbReference type="Pfam" id="PF11453">
    <property type="entry name" value="DUF2950"/>
    <property type="match status" value="1"/>
</dbReference>
<proteinExistence type="predicted"/>
<dbReference type="OrthoDB" id="108782at2"/>
<dbReference type="EMBL" id="CP046914">
    <property type="protein sequence ID" value="QGZ63748.1"/>
    <property type="molecule type" value="Genomic_DNA"/>
</dbReference>
<dbReference type="RefSeq" id="WP_158952738.1">
    <property type="nucleotide sequence ID" value="NZ_CP046914.1"/>
</dbReference>
<dbReference type="Proteomes" id="UP000433577">
    <property type="component" value="Chromosome 2"/>
</dbReference>
<protein>
    <submittedName>
        <fullName evidence="1">DUF2950 family protein</fullName>
    </submittedName>
</protein>
<name>A0A7Z2GL85_9BURK</name>
<evidence type="ECO:0000313" key="2">
    <source>
        <dbReference type="Proteomes" id="UP000433577"/>
    </source>
</evidence>
<dbReference type="KEGG" id="pacs:FAZ98_18460"/>
<dbReference type="AlphaFoldDB" id="A0A7Z2GL85"/>
<evidence type="ECO:0000313" key="1">
    <source>
        <dbReference type="EMBL" id="QGZ63748.1"/>
    </source>
</evidence>
<dbReference type="InterPro" id="IPR021556">
    <property type="entry name" value="DUF2950"/>
</dbReference>
<organism evidence="1 2">
    <name type="scientific">Paraburkholderia acidisoli</name>
    <dbReference type="NCBI Taxonomy" id="2571748"/>
    <lineage>
        <taxon>Bacteria</taxon>
        <taxon>Pseudomonadati</taxon>
        <taxon>Pseudomonadota</taxon>
        <taxon>Betaproteobacteria</taxon>
        <taxon>Burkholderiales</taxon>
        <taxon>Burkholderiaceae</taxon>
        <taxon>Paraburkholderia</taxon>
    </lineage>
</organism>
<gene>
    <name evidence="1" type="ORF">FAZ98_18460</name>
</gene>
<sequence>MIRIHARRLPDFALAFGAAFGAVALFAAPALLPAHWHLASAAHAQAVYDTPEAAADAFTDALATNDQDAMKHVLGSNFTEFIPTHNIGQDDIYDYLGAWSKGHRVVPDATPVAGKASAHLEVGDSGWTLPIPLVQAGKGWRFDPREGAGEILTRRLGRNERAAMLTSLAYVDAQNDYRKLTQHYALRFVSTPGARDGLYWPVEPGEAESPLGPLAASMPHDAKVSPKEGYHGYHFRILTAQGAHANGGARNYLDNGELANGFALVAWPAEYGKTGVMSFIVDQDGQLYQKNLGPNGARVAAALKAFDPDSSWQATQP</sequence>
<reference evidence="1 2" key="1">
    <citation type="submission" date="2019-12" db="EMBL/GenBank/DDBJ databases">
        <title>Paraburkholderia acidiphila 7Q-K02 sp. nov and Paraburkholderia acidisoli DHF22 sp. nov., two strains isolated from forest soil.</title>
        <authorList>
            <person name="Gao Z."/>
            <person name="Qiu L."/>
        </authorList>
    </citation>
    <scope>NUCLEOTIDE SEQUENCE [LARGE SCALE GENOMIC DNA]</scope>
    <source>
        <strain evidence="1 2">DHF22</strain>
    </source>
</reference>